<keyword evidence="1" id="KW-0812">Transmembrane</keyword>
<keyword evidence="1" id="KW-0472">Membrane</keyword>
<name>A0A0C1QTN6_9CYAN</name>
<gene>
    <name evidence="2" type="ORF">DA73_0239300</name>
</gene>
<feature type="transmembrane region" description="Helical" evidence="1">
    <location>
        <begin position="21"/>
        <end position="46"/>
    </location>
</feature>
<proteinExistence type="predicted"/>
<comment type="caution">
    <text evidence="2">The sequence shown here is derived from an EMBL/GenBank/DDBJ whole genome shotgun (WGS) entry which is preliminary data.</text>
</comment>
<accession>A0A0C1QTN6</accession>
<dbReference type="Pfam" id="PF12263">
    <property type="entry name" value="DUF3611"/>
    <property type="match status" value="1"/>
</dbReference>
<feature type="transmembrane region" description="Helical" evidence="1">
    <location>
        <begin position="58"/>
        <end position="79"/>
    </location>
</feature>
<dbReference type="STRING" id="1479485.DA73_0239300"/>
<keyword evidence="1" id="KW-1133">Transmembrane helix</keyword>
<protein>
    <recommendedName>
        <fullName evidence="3">DUF3611 family protein</fullName>
    </recommendedName>
</protein>
<dbReference type="PANTHER" id="PTHR34548">
    <property type="entry name" value="PROTEIN TIC 21, CHLOROPLASTIC"/>
    <property type="match status" value="1"/>
</dbReference>
<dbReference type="PANTHER" id="PTHR34548:SF2">
    <property type="entry name" value="PROTEIN TIC 21, CHLOROPLASTIC"/>
    <property type="match status" value="1"/>
</dbReference>
<dbReference type="EMBL" id="JHEG02000059">
    <property type="protein sequence ID" value="KIE07208.1"/>
    <property type="molecule type" value="Genomic_DNA"/>
</dbReference>
<evidence type="ECO:0008006" key="3">
    <source>
        <dbReference type="Google" id="ProtNLM"/>
    </source>
</evidence>
<sequence length="192" mass="20511">MLSMSDISGIRAIAQAFRLTGWISFWTQLVLGIVSGGILLSATFVGRGTNNSNNPGTGFGAFFAVAGLIALGVGIYLAFRLISTGRRLDSANPNNRPRKIESVQVLQFALVVHLTGMLLTLLGAQAIAGTLILKSLTLPQFGVGVYTQIDPSRIIQPLDIFVVQANTNTVTAHFAGLVSSIWLLYRLSKPQP</sequence>
<dbReference type="InterPro" id="IPR022051">
    <property type="entry name" value="DUF3611"/>
</dbReference>
<organism evidence="2">
    <name type="scientific">Tolypothrix bouteillei VB521301</name>
    <dbReference type="NCBI Taxonomy" id="1479485"/>
    <lineage>
        <taxon>Bacteria</taxon>
        <taxon>Bacillati</taxon>
        <taxon>Cyanobacteriota</taxon>
        <taxon>Cyanophyceae</taxon>
        <taxon>Nostocales</taxon>
        <taxon>Tolypothrichaceae</taxon>
        <taxon>Tolypothrix</taxon>
    </lineage>
</organism>
<evidence type="ECO:0000313" key="2">
    <source>
        <dbReference type="EMBL" id="KIE07208.1"/>
    </source>
</evidence>
<evidence type="ECO:0000256" key="1">
    <source>
        <dbReference type="SAM" id="Phobius"/>
    </source>
</evidence>
<dbReference type="AlphaFoldDB" id="A0A0C1QTN6"/>
<feature type="transmembrane region" description="Helical" evidence="1">
    <location>
        <begin position="105"/>
        <end position="128"/>
    </location>
</feature>
<reference evidence="2" key="1">
    <citation type="journal article" date="2015" name="Genome Announc.">
        <title>Draft Genome Sequence of Tolypothrix boutellei Strain VB521301.</title>
        <authorList>
            <person name="Chandrababunaidu M.M."/>
            <person name="Singh D."/>
            <person name="Sen D."/>
            <person name="Bhan S."/>
            <person name="Das S."/>
            <person name="Gupta A."/>
            <person name="Adhikary S.P."/>
            <person name="Tripathy S."/>
        </authorList>
    </citation>
    <scope>NUCLEOTIDE SEQUENCE</scope>
    <source>
        <strain evidence="2">VB521301</strain>
    </source>
</reference>